<comment type="caution">
    <text evidence="2">The sequence shown here is derived from an EMBL/GenBank/DDBJ whole genome shotgun (WGS) entry which is preliminary data.</text>
</comment>
<feature type="non-terminal residue" evidence="2">
    <location>
        <position position="1"/>
    </location>
</feature>
<evidence type="ECO:0000313" key="2">
    <source>
        <dbReference type="EMBL" id="MCI19036.1"/>
    </source>
</evidence>
<keyword evidence="1" id="KW-0472">Membrane</keyword>
<protein>
    <submittedName>
        <fullName evidence="2">Uncharacterized protein</fullName>
    </submittedName>
</protein>
<feature type="transmembrane region" description="Helical" evidence="1">
    <location>
        <begin position="35"/>
        <end position="54"/>
    </location>
</feature>
<reference evidence="2 3" key="1">
    <citation type="journal article" date="2018" name="Front. Plant Sci.">
        <title>Red Clover (Trifolium pratense) and Zigzag Clover (T. medium) - A Picture of Genomic Similarities and Differences.</title>
        <authorList>
            <person name="Dluhosova J."/>
            <person name="Istvanek J."/>
            <person name="Nedelnik J."/>
            <person name="Repkova J."/>
        </authorList>
    </citation>
    <scope>NUCLEOTIDE SEQUENCE [LARGE SCALE GENOMIC DNA]</scope>
    <source>
        <strain evidence="3">cv. 10/8</strain>
        <tissue evidence="2">Leaf</tissue>
    </source>
</reference>
<evidence type="ECO:0000313" key="3">
    <source>
        <dbReference type="Proteomes" id="UP000265520"/>
    </source>
</evidence>
<sequence length="55" mass="6120">DDQRRIWVWKWCGFGSVLATIVSLAVVVGGSGGGHGIWVLEVMMWWLMPCVIGFL</sequence>
<dbReference type="AlphaFoldDB" id="A0A392Q658"/>
<accession>A0A392Q658</accession>
<proteinExistence type="predicted"/>
<dbReference type="Proteomes" id="UP000265520">
    <property type="component" value="Unassembled WGS sequence"/>
</dbReference>
<keyword evidence="1" id="KW-0812">Transmembrane</keyword>
<keyword evidence="1" id="KW-1133">Transmembrane helix</keyword>
<feature type="transmembrane region" description="Helical" evidence="1">
    <location>
        <begin position="7"/>
        <end position="29"/>
    </location>
</feature>
<organism evidence="2 3">
    <name type="scientific">Trifolium medium</name>
    <dbReference type="NCBI Taxonomy" id="97028"/>
    <lineage>
        <taxon>Eukaryota</taxon>
        <taxon>Viridiplantae</taxon>
        <taxon>Streptophyta</taxon>
        <taxon>Embryophyta</taxon>
        <taxon>Tracheophyta</taxon>
        <taxon>Spermatophyta</taxon>
        <taxon>Magnoliopsida</taxon>
        <taxon>eudicotyledons</taxon>
        <taxon>Gunneridae</taxon>
        <taxon>Pentapetalae</taxon>
        <taxon>rosids</taxon>
        <taxon>fabids</taxon>
        <taxon>Fabales</taxon>
        <taxon>Fabaceae</taxon>
        <taxon>Papilionoideae</taxon>
        <taxon>50 kb inversion clade</taxon>
        <taxon>NPAAA clade</taxon>
        <taxon>Hologalegina</taxon>
        <taxon>IRL clade</taxon>
        <taxon>Trifolieae</taxon>
        <taxon>Trifolium</taxon>
    </lineage>
</organism>
<name>A0A392Q658_9FABA</name>
<keyword evidence="3" id="KW-1185">Reference proteome</keyword>
<dbReference type="EMBL" id="LXQA010112955">
    <property type="protein sequence ID" value="MCI19036.1"/>
    <property type="molecule type" value="Genomic_DNA"/>
</dbReference>
<evidence type="ECO:0000256" key="1">
    <source>
        <dbReference type="SAM" id="Phobius"/>
    </source>
</evidence>